<dbReference type="AlphaFoldDB" id="A0A1P8UGK9"/>
<evidence type="ECO:0000256" key="5">
    <source>
        <dbReference type="ARBA" id="ARBA00093797"/>
    </source>
</evidence>
<keyword evidence="7" id="KW-1185">Reference proteome</keyword>
<evidence type="ECO:0000256" key="4">
    <source>
        <dbReference type="ARBA" id="ARBA00023186"/>
    </source>
</evidence>
<dbReference type="EMBL" id="CP019434">
    <property type="protein sequence ID" value="APZ42998.1"/>
    <property type="molecule type" value="Genomic_DNA"/>
</dbReference>
<keyword evidence="3" id="KW-1005">Bacterial flagellum biogenesis</keyword>
<organism evidence="6 7">
    <name type="scientific">Acidihalobacter ferrooxydans</name>
    <dbReference type="NCBI Taxonomy" id="1765967"/>
    <lineage>
        <taxon>Bacteria</taxon>
        <taxon>Pseudomonadati</taxon>
        <taxon>Pseudomonadota</taxon>
        <taxon>Gammaproteobacteria</taxon>
        <taxon>Chromatiales</taxon>
        <taxon>Ectothiorhodospiraceae</taxon>
        <taxon>Acidihalobacter</taxon>
    </lineage>
</organism>
<accession>A0A1P8UGK9</accession>
<evidence type="ECO:0000256" key="3">
    <source>
        <dbReference type="ARBA" id="ARBA00022795"/>
    </source>
</evidence>
<protein>
    <recommendedName>
        <fullName evidence="5">Flagellar protein FliT</fullName>
    </recommendedName>
</protein>
<dbReference type="Proteomes" id="UP000243807">
    <property type="component" value="Chromosome"/>
</dbReference>
<evidence type="ECO:0000256" key="1">
    <source>
        <dbReference type="ARBA" id="ARBA00004514"/>
    </source>
</evidence>
<evidence type="ECO:0000256" key="2">
    <source>
        <dbReference type="ARBA" id="ARBA00022490"/>
    </source>
</evidence>
<comment type="subcellular location">
    <subcellularLocation>
        <location evidence="1">Cytoplasm</location>
        <location evidence="1">Cytosol</location>
    </subcellularLocation>
</comment>
<name>A0A1P8UGK9_9GAMM</name>
<proteinExistence type="predicted"/>
<evidence type="ECO:0000313" key="7">
    <source>
        <dbReference type="Proteomes" id="UP000243807"/>
    </source>
</evidence>
<dbReference type="GO" id="GO:0044781">
    <property type="term" value="P:bacterial-type flagellum organization"/>
    <property type="evidence" value="ECO:0007669"/>
    <property type="project" value="UniProtKB-KW"/>
</dbReference>
<sequence>MQTRASRVDLLATLIRNARALLAEAARVSDWESLLAREEKLRHELSAVLADPIQSEEVAAVRIALQELLALNQQTVAIIENRMNEASSALQHVSLVQRAAQAYGHTANCSP</sequence>
<dbReference type="Pfam" id="PF05400">
    <property type="entry name" value="FliT"/>
    <property type="match status" value="1"/>
</dbReference>
<dbReference type="KEGG" id="afy:BW247_07750"/>
<keyword evidence="4" id="KW-0143">Chaperone</keyword>
<keyword evidence="2" id="KW-0963">Cytoplasm</keyword>
<dbReference type="InterPro" id="IPR008622">
    <property type="entry name" value="FliT"/>
</dbReference>
<gene>
    <name evidence="6" type="ORF">BW247_07750</name>
</gene>
<dbReference type="RefSeq" id="WP_076836646.1">
    <property type="nucleotide sequence ID" value="NZ_CP019434.1"/>
</dbReference>
<reference evidence="6 7" key="1">
    <citation type="submission" date="2017-01" db="EMBL/GenBank/DDBJ databases">
        <title>Draft sequence of Acidihalobacter ferrooxidans strain DSM 14175 (strain V8).</title>
        <authorList>
            <person name="Khaleque H.N."/>
            <person name="Ramsay J.P."/>
            <person name="Murphy R.J.T."/>
            <person name="Kaksonen A.H."/>
            <person name="Boxall N.J."/>
            <person name="Watkin E.L.J."/>
        </authorList>
    </citation>
    <scope>NUCLEOTIDE SEQUENCE [LARGE SCALE GENOMIC DNA]</scope>
    <source>
        <strain evidence="6 7">V8</strain>
    </source>
</reference>
<dbReference type="Gene3D" id="1.20.58.380">
    <property type="entry name" value="Flagellar protein flit"/>
    <property type="match status" value="1"/>
</dbReference>
<dbReference type="STRING" id="1765967.BW247_07750"/>
<evidence type="ECO:0000313" key="6">
    <source>
        <dbReference type="EMBL" id="APZ42998.1"/>
    </source>
</evidence>